<organism evidence="2 3">
    <name type="scientific">Penicillium nordicum</name>
    <dbReference type="NCBI Taxonomy" id="229535"/>
    <lineage>
        <taxon>Eukaryota</taxon>
        <taxon>Fungi</taxon>
        <taxon>Dikarya</taxon>
        <taxon>Ascomycota</taxon>
        <taxon>Pezizomycotina</taxon>
        <taxon>Eurotiomycetes</taxon>
        <taxon>Eurotiomycetidae</taxon>
        <taxon>Eurotiales</taxon>
        <taxon>Aspergillaceae</taxon>
        <taxon>Penicillium</taxon>
    </lineage>
</organism>
<keyword evidence="3" id="KW-1185">Reference proteome</keyword>
<dbReference type="Proteomes" id="UP000037696">
    <property type="component" value="Unassembled WGS sequence"/>
</dbReference>
<gene>
    <name evidence="2" type="ORF">ACN38_g4122</name>
</gene>
<evidence type="ECO:0000256" key="1">
    <source>
        <dbReference type="SAM" id="MobiDB-lite"/>
    </source>
</evidence>
<dbReference type="AlphaFoldDB" id="A0A0M8P776"/>
<comment type="caution">
    <text evidence="2">The sequence shown here is derived from an EMBL/GenBank/DDBJ whole genome shotgun (WGS) entry which is preliminary data.</text>
</comment>
<protein>
    <submittedName>
        <fullName evidence="2">Uncharacterized protein</fullName>
    </submittedName>
</protein>
<accession>A0A0M8P776</accession>
<feature type="compositionally biased region" description="Polar residues" evidence="1">
    <location>
        <begin position="1"/>
        <end position="17"/>
    </location>
</feature>
<reference evidence="2 3" key="1">
    <citation type="submission" date="2015-08" db="EMBL/GenBank/DDBJ databases">
        <title>Genome sequencing of Penicillium nordicum.</title>
        <authorList>
            <person name="Nguyen H.D."/>
            <person name="Seifert K.A."/>
        </authorList>
    </citation>
    <scope>NUCLEOTIDE SEQUENCE [LARGE SCALE GENOMIC DNA]</scope>
    <source>
        <strain evidence="2 3">DAOMC 185683</strain>
    </source>
</reference>
<feature type="region of interest" description="Disordered" evidence="1">
    <location>
        <begin position="1"/>
        <end position="34"/>
    </location>
</feature>
<name>A0A0M8P776_9EURO</name>
<dbReference type="EMBL" id="LHQQ01000051">
    <property type="protein sequence ID" value="KOS44967.1"/>
    <property type="molecule type" value="Genomic_DNA"/>
</dbReference>
<evidence type="ECO:0000313" key="2">
    <source>
        <dbReference type="EMBL" id="KOS44967.1"/>
    </source>
</evidence>
<sequence>MLGQQGSTANSTHQSPGSLVYPLRRLPSSKTFDQQVPRISINTKSVGPHRELEMKNFASCDLVPGKA</sequence>
<proteinExistence type="predicted"/>
<evidence type="ECO:0000313" key="3">
    <source>
        <dbReference type="Proteomes" id="UP000037696"/>
    </source>
</evidence>